<feature type="region of interest" description="Disordered" evidence="1">
    <location>
        <begin position="132"/>
        <end position="151"/>
    </location>
</feature>
<reference evidence="2" key="1">
    <citation type="submission" date="2014-07" db="EMBL/GenBank/DDBJ databases">
        <title>Identification of a novel salt tolerance gene in wild soybean by whole-genome sequencing.</title>
        <authorList>
            <person name="Lam H.-M."/>
            <person name="Qi X."/>
            <person name="Li M.-W."/>
            <person name="Liu X."/>
            <person name="Xie M."/>
            <person name="Ni M."/>
            <person name="Xu X."/>
        </authorList>
    </citation>
    <scope>NUCLEOTIDE SEQUENCE [LARGE SCALE GENOMIC DNA]</scope>
    <source>
        <tissue evidence="2">Root</tissue>
    </source>
</reference>
<sequence length="151" mass="16475">MSQLGLILQESLRTERETRTILGLLTEQMDGVDRAQRRRRTLKERLRFTGIGCCGATWVFRPIVREEGGGAQAHQQQTNAAQDPNPNGSEYVSPSPSGTSMNLAAALAAERQFREGEGTPLRVSLMRLGEETEGGDAAGRGCGERRGWCGE</sequence>
<feature type="compositionally biased region" description="Basic and acidic residues" evidence="1">
    <location>
        <begin position="142"/>
        <end position="151"/>
    </location>
</feature>
<gene>
    <name evidence="2" type="ORF">glysoja_045830</name>
</gene>
<feature type="region of interest" description="Disordered" evidence="1">
    <location>
        <begin position="68"/>
        <end position="101"/>
    </location>
</feature>
<evidence type="ECO:0000313" key="2">
    <source>
        <dbReference type="EMBL" id="KHN28773.1"/>
    </source>
</evidence>
<dbReference type="Proteomes" id="UP000053555">
    <property type="component" value="Unassembled WGS sequence"/>
</dbReference>
<protein>
    <submittedName>
        <fullName evidence="2">Uncharacterized protein</fullName>
    </submittedName>
</protein>
<evidence type="ECO:0000256" key="1">
    <source>
        <dbReference type="SAM" id="MobiDB-lite"/>
    </source>
</evidence>
<dbReference type="EMBL" id="KN652444">
    <property type="protein sequence ID" value="KHN28773.1"/>
    <property type="molecule type" value="Genomic_DNA"/>
</dbReference>
<feature type="compositionally biased region" description="Polar residues" evidence="1">
    <location>
        <begin position="84"/>
        <end position="101"/>
    </location>
</feature>
<accession>A0A0B2RA18</accession>
<organism evidence="2">
    <name type="scientific">Glycine soja</name>
    <name type="common">Wild soybean</name>
    <dbReference type="NCBI Taxonomy" id="3848"/>
    <lineage>
        <taxon>Eukaryota</taxon>
        <taxon>Viridiplantae</taxon>
        <taxon>Streptophyta</taxon>
        <taxon>Embryophyta</taxon>
        <taxon>Tracheophyta</taxon>
        <taxon>Spermatophyta</taxon>
        <taxon>Magnoliopsida</taxon>
        <taxon>eudicotyledons</taxon>
        <taxon>Gunneridae</taxon>
        <taxon>Pentapetalae</taxon>
        <taxon>rosids</taxon>
        <taxon>fabids</taxon>
        <taxon>Fabales</taxon>
        <taxon>Fabaceae</taxon>
        <taxon>Papilionoideae</taxon>
        <taxon>50 kb inversion clade</taxon>
        <taxon>NPAAA clade</taxon>
        <taxon>indigoferoid/millettioid clade</taxon>
        <taxon>Phaseoleae</taxon>
        <taxon>Glycine</taxon>
        <taxon>Glycine subgen. Soja</taxon>
    </lineage>
</organism>
<feature type="compositionally biased region" description="Low complexity" evidence="1">
    <location>
        <begin position="72"/>
        <end position="82"/>
    </location>
</feature>
<name>A0A0B2RA18_GLYSO</name>
<proteinExistence type="predicted"/>
<dbReference type="AlphaFoldDB" id="A0A0B2RA18"/>